<protein>
    <submittedName>
        <fullName evidence="1">Uncharacterized protein</fullName>
    </submittedName>
</protein>
<organism evidence="1 2">
    <name type="scientific">Eretmocerus hayati</name>
    <dbReference type="NCBI Taxonomy" id="131215"/>
    <lineage>
        <taxon>Eukaryota</taxon>
        <taxon>Metazoa</taxon>
        <taxon>Ecdysozoa</taxon>
        <taxon>Arthropoda</taxon>
        <taxon>Hexapoda</taxon>
        <taxon>Insecta</taxon>
        <taxon>Pterygota</taxon>
        <taxon>Neoptera</taxon>
        <taxon>Endopterygota</taxon>
        <taxon>Hymenoptera</taxon>
        <taxon>Apocrita</taxon>
        <taxon>Proctotrupomorpha</taxon>
        <taxon>Chalcidoidea</taxon>
        <taxon>Aphelinidae</taxon>
        <taxon>Aphelininae</taxon>
        <taxon>Eretmocerus</taxon>
    </lineage>
</organism>
<keyword evidence="2" id="KW-1185">Reference proteome</keyword>
<evidence type="ECO:0000313" key="2">
    <source>
        <dbReference type="Proteomes" id="UP001239111"/>
    </source>
</evidence>
<dbReference type="EMBL" id="CM056744">
    <property type="protein sequence ID" value="KAJ8667888.1"/>
    <property type="molecule type" value="Genomic_DNA"/>
</dbReference>
<name>A0ACC2NAC7_9HYME</name>
<comment type="caution">
    <text evidence="1">The sequence shown here is derived from an EMBL/GenBank/DDBJ whole genome shotgun (WGS) entry which is preliminary data.</text>
</comment>
<reference evidence="1" key="1">
    <citation type="submission" date="2023-04" db="EMBL/GenBank/DDBJ databases">
        <title>A chromosome-level genome assembly of the parasitoid wasp Eretmocerus hayati.</title>
        <authorList>
            <person name="Zhong Y."/>
            <person name="Liu S."/>
            <person name="Liu Y."/>
        </authorList>
    </citation>
    <scope>NUCLEOTIDE SEQUENCE</scope>
    <source>
        <strain evidence="1">ZJU_SS_LIU_2023</strain>
    </source>
</reference>
<accession>A0ACC2NAC7</accession>
<dbReference type="Proteomes" id="UP001239111">
    <property type="component" value="Chromosome 4"/>
</dbReference>
<sequence length="311" mass="35580">MSILPDKVLITREDSQVSRPSQKMSILPDKVLITREDYLSSLSDSFESFFNFVLGNFENDLNSTLVGTVRKYGQSSDLQHPIFSSFILEIVAHPFHIPVVIFGVDIERLTTKIQNGHVVQITPFVAARSSSLKFRVYIVCVESTTITTMEIVDLPVITSRTKIRFKNSELSERSLPLNSFIQARPLSKHIGVVTDVIQCAYWRFGVFPSFTIEVCTNDLHIPALLSGRDMNHFTRYKIEPQKFQMSSFMFNNNWRSQSGFEIISLVPSSFTSLIGNNPTQQYILVHIFQQVKYPRLKFNNVLVYLAPRNNN</sequence>
<gene>
    <name evidence="1" type="ORF">QAD02_009551</name>
</gene>
<proteinExistence type="predicted"/>
<evidence type="ECO:0000313" key="1">
    <source>
        <dbReference type="EMBL" id="KAJ8667888.1"/>
    </source>
</evidence>